<proteinExistence type="predicted"/>
<feature type="region of interest" description="Disordered" evidence="1">
    <location>
        <begin position="186"/>
        <end position="231"/>
    </location>
</feature>
<feature type="non-terminal residue" evidence="2">
    <location>
        <position position="1"/>
    </location>
</feature>
<reference evidence="2" key="1">
    <citation type="submission" date="2021-02" db="EMBL/GenBank/DDBJ databases">
        <authorList>
            <person name="Dougan E. K."/>
            <person name="Rhodes N."/>
            <person name="Thang M."/>
            <person name="Chan C."/>
        </authorList>
    </citation>
    <scope>NUCLEOTIDE SEQUENCE</scope>
</reference>
<accession>A0A813CCC7</accession>
<gene>
    <name evidence="2" type="ORF">SNEC2469_LOCUS34263</name>
</gene>
<evidence type="ECO:0000313" key="2">
    <source>
        <dbReference type="EMBL" id="CAE7941388.1"/>
    </source>
</evidence>
<comment type="caution">
    <text evidence="2">The sequence shown here is derived from an EMBL/GenBank/DDBJ whole genome shotgun (WGS) entry which is preliminary data.</text>
</comment>
<dbReference type="Proteomes" id="UP000601435">
    <property type="component" value="Unassembled WGS sequence"/>
</dbReference>
<evidence type="ECO:0000313" key="3">
    <source>
        <dbReference type="Proteomes" id="UP000601435"/>
    </source>
</evidence>
<organism evidence="2 3">
    <name type="scientific">Symbiodinium necroappetens</name>
    <dbReference type="NCBI Taxonomy" id="1628268"/>
    <lineage>
        <taxon>Eukaryota</taxon>
        <taxon>Sar</taxon>
        <taxon>Alveolata</taxon>
        <taxon>Dinophyceae</taxon>
        <taxon>Suessiales</taxon>
        <taxon>Symbiodiniaceae</taxon>
        <taxon>Symbiodinium</taxon>
    </lineage>
</organism>
<name>A0A813CCC7_9DINO</name>
<keyword evidence="3" id="KW-1185">Reference proteome</keyword>
<evidence type="ECO:0000256" key="1">
    <source>
        <dbReference type="SAM" id="MobiDB-lite"/>
    </source>
</evidence>
<dbReference type="AlphaFoldDB" id="A0A813CCC7"/>
<dbReference type="EMBL" id="CAJNJA010093783">
    <property type="protein sequence ID" value="CAE7941388.1"/>
    <property type="molecule type" value="Genomic_DNA"/>
</dbReference>
<sequence length="231" mass="24355">VAIASALGFRICAALPLPAGIATLDTGTGGARAGQVPGALHRGEACTRGGAEQACLRHRLPDQGARRRGLVAARPGRASSAVSARLGHRGAQAAVCARHLRRPGLPHGRGAGPEDHAALLPLDHQCRRCHGRCALRRRPDGRLQHVARCPDTVVLQARLCHGVSAPLRPELLLRLLSTAGAAVQWGPGRKQRQRRHRGPGCSGTLRRQRPAGCSGHARAGQRAGRRGGRRC</sequence>
<feature type="non-terminal residue" evidence="2">
    <location>
        <position position="231"/>
    </location>
</feature>
<feature type="compositionally biased region" description="Basic residues" evidence="1">
    <location>
        <begin position="189"/>
        <end position="198"/>
    </location>
</feature>
<protein>
    <submittedName>
        <fullName evidence="2">Uncharacterized protein</fullName>
    </submittedName>
</protein>